<keyword evidence="1" id="KW-1133">Transmembrane helix</keyword>
<dbReference type="Gene3D" id="1.10.287.70">
    <property type="match status" value="1"/>
</dbReference>
<dbReference type="Proteomes" id="UP001304300">
    <property type="component" value="Chromosome"/>
</dbReference>
<accession>A0AAQ3LEH7</accession>
<dbReference type="SUPFAM" id="SSF81324">
    <property type="entry name" value="Voltage-gated potassium channels"/>
    <property type="match status" value="1"/>
</dbReference>
<feature type="domain" description="Potassium channel" evidence="2">
    <location>
        <begin position="78"/>
        <end position="153"/>
    </location>
</feature>
<keyword evidence="4" id="KW-1185">Reference proteome</keyword>
<feature type="transmembrane region" description="Helical" evidence="1">
    <location>
        <begin position="64"/>
        <end position="92"/>
    </location>
</feature>
<evidence type="ECO:0000256" key="1">
    <source>
        <dbReference type="SAM" id="Phobius"/>
    </source>
</evidence>
<evidence type="ECO:0000313" key="4">
    <source>
        <dbReference type="Proteomes" id="UP001304300"/>
    </source>
</evidence>
<dbReference type="AlphaFoldDB" id="A0AAQ3LEH7"/>
<evidence type="ECO:0000313" key="3">
    <source>
        <dbReference type="EMBL" id="WOO42445.1"/>
    </source>
</evidence>
<keyword evidence="1" id="KW-0472">Membrane</keyword>
<organism evidence="3 4">
    <name type="scientific">Rubellicoccus peritrichatus</name>
    <dbReference type="NCBI Taxonomy" id="3080537"/>
    <lineage>
        <taxon>Bacteria</taxon>
        <taxon>Pseudomonadati</taxon>
        <taxon>Verrucomicrobiota</taxon>
        <taxon>Opitutia</taxon>
        <taxon>Puniceicoccales</taxon>
        <taxon>Cerasicoccaceae</taxon>
        <taxon>Rubellicoccus</taxon>
    </lineage>
</organism>
<feature type="transmembrane region" description="Helical" evidence="1">
    <location>
        <begin position="20"/>
        <end position="43"/>
    </location>
</feature>
<feature type="transmembrane region" description="Helical" evidence="1">
    <location>
        <begin position="134"/>
        <end position="152"/>
    </location>
</feature>
<dbReference type="KEGG" id="puo:RZN69_05035"/>
<gene>
    <name evidence="3" type="ORF">RZN69_05035</name>
</gene>
<sequence>MLAEHLYEQGVTTPISLRMIIFLISLLMVAVTVSIHGFGSEIWTRIVLVKFFDPHRVWKPFHRASILILTTNFLLVLHLVEVMLWAMVFLWLPDVTEVQTFEEAFYFSLITFTTVGYGDITLGTNWRVLGGVEAINGVVLIGWTTAFLFGVVQRTWKEDNAGIHSKQSHKEMKEHH</sequence>
<keyword evidence="1" id="KW-0812">Transmembrane</keyword>
<name>A0AAQ3LEH7_9BACT</name>
<dbReference type="EMBL" id="CP136920">
    <property type="protein sequence ID" value="WOO42445.1"/>
    <property type="molecule type" value="Genomic_DNA"/>
</dbReference>
<dbReference type="Pfam" id="PF07885">
    <property type="entry name" value="Ion_trans_2"/>
    <property type="match status" value="1"/>
</dbReference>
<protein>
    <submittedName>
        <fullName evidence="3">Ion channel</fullName>
    </submittedName>
</protein>
<reference evidence="3 4" key="1">
    <citation type="submission" date="2023-10" db="EMBL/GenBank/DDBJ databases">
        <title>Rubellicoccus peritrichatus gen. nov., sp. nov., isolated from an algae of coral reef tank.</title>
        <authorList>
            <person name="Luo J."/>
        </authorList>
    </citation>
    <scope>NUCLEOTIDE SEQUENCE [LARGE SCALE GENOMIC DNA]</scope>
    <source>
        <strain evidence="3 4">CR14</strain>
    </source>
</reference>
<dbReference type="RefSeq" id="WP_317834966.1">
    <property type="nucleotide sequence ID" value="NZ_CP136920.1"/>
</dbReference>
<evidence type="ECO:0000259" key="2">
    <source>
        <dbReference type="Pfam" id="PF07885"/>
    </source>
</evidence>
<proteinExistence type="predicted"/>
<dbReference type="InterPro" id="IPR013099">
    <property type="entry name" value="K_chnl_dom"/>
</dbReference>